<comment type="caution">
    <text evidence="5">The sequence shown here is derived from an EMBL/GenBank/DDBJ whole genome shotgun (WGS) entry which is preliminary data.</text>
</comment>
<gene>
    <name evidence="5" type="ORF">CLN94_12160</name>
</gene>
<dbReference type="Gene3D" id="1.10.10.10">
    <property type="entry name" value="Winged helix-like DNA-binding domain superfamily/Winged helix DNA-binding domain"/>
    <property type="match status" value="1"/>
</dbReference>
<dbReference type="InterPro" id="IPR000792">
    <property type="entry name" value="Tscrpt_reg_LuxR_C"/>
</dbReference>
<keyword evidence="2" id="KW-0238">DNA-binding</keyword>
<dbReference type="GO" id="GO:0003677">
    <property type="term" value="F:DNA binding"/>
    <property type="evidence" value="ECO:0007669"/>
    <property type="project" value="UniProtKB-KW"/>
</dbReference>
<evidence type="ECO:0000259" key="4">
    <source>
        <dbReference type="PROSITE" id="PS50043"/>
    </source>
</evidence>
<dbReference type="SUPFAM" id="SSF75516">
    <property type="entry name" value="Pheromone-binding domain of LuxR-like quorum-sensing transcription factors"/>
    <property type="match status" value="1"/>
</dbReference>
<name>A0A2A4CNR4_9RHOB</name>
<dbReference type="OrthoDB" id="7826109at2"/>
<dbReference type="GO" id="GO:0006355">
    <property type="term" value="P:regulation of DNA-templated transcription"/>
    <property type="evidence" value="ECO:0007669"/>
    <property type="project" value="InterPro"/>
</dbReference>
<dbReference type="Gene3D" id="3.30.450.80">
    <property type="entry name" value="Transcription factor LuxR-like, autoinducer-binding domain"/>
    <property type="match status" value="1"/>
</dbReference>
<dbReference type="Pfam" id="PF03472">
    <property type="entry name" value="Autoind_bind"/>
    <property type="match status" value="1"/>
</dbReference>
<evidence type="ECO:0000313" key="6">
    <source>
        <dbReference type="Proteomes" id="UP000243507"/>
    </source>
</evidence>
<dbReference type="AlphaFoldDB" id="A0A2A4CNR4"/>
<protein>
    <submittedName>
        <fullName evidence="5">LuxR family transcriptional regulator</fullName>
    </submittedName>
</protein>
<keyword evidence="1" id="KW-0805">Transcription regulation</keyword>
<evidence type="ECO:0000256" key="3">
    <source>
        <dbReference type="ARBA" id="ARBA00023163"/>
    </source>
</evidence>
<reference evidence="5 6" key="1">
    <citation type="submission" date="2017-09" db="EMBL/GenBank/DDBJ databases">
        <title>A multilocus sequence analysis scheme for characterization of bacteria in the genus Thioclava.</title>
        <authorList>
            <person name="Liu Y."/>
            <person name="Shao Z."/>
        </authorList>
    </citation>
    <scope>NUCLEOTIDE SEQUENCE [LARGE SCALE GENOMIC DNA]</scope>
    <source>
        <strain evidence="5 6">CAU 1312</strain>
    </source>
</reference>
<evidence type="ECO:0000313" key="5">
    <source>
        <dbReference type="EMBL" id="PCD75902.1"/>
    </source>
</evidence>
<organism evidence="5 6">
    <name type="scientific">Pseudothioclava arenosa</name>
    <dbReference type="NCBI Taxonomy" id="1795308"/>
    <lineage>
        <taxon>Bacteria</taxon>
        <taxon>Pseudomonadati</taxon>
        <taxon>Pseudomonadota</taxon>
        <taxon>Alphaproteobacteria</taxon>
        <taxon>Rhodobacterales</taxon>
        <taxon>Paracoccaceae</taxon>
        <taxon>Pseudothioclava</taxon>
    </lineage>
</organism>
<dbReference type="SMART" id="SM00421">
    <property type="entry name" value="HTH_LUXR"/>
    <property type="match status" value="1"/>
</dbReference>
<feature type="domain" description="HTH luxR-type" evidence="4">
    <location>
        <begin position="136"/>
        <end position="201"/>
    </location>
</feature>
<dbReference type="PRINTS" id="PR00038">
    <property type="entry name" value="HTHLUXR"/>
</dbReference>
<keyword evidence="3" id="KW-0804">Transcription</keyword>
<sequence>MASLSDQRDFFADLAPAGFYVALRVGYAFPEEDLNELPQRWVDTYTERGLVVFDPVMRWIYSTVGVTRWSEITEHDPAGILPLARTLGLKYAATASYTRPNDAGLRSYATLFRTDREFTEAEMEALCRMVSRLHCAGAEQPKLTAAEIEAIRMQADGLRIKQIAGELGISDSAVKARLAGAKRKLGAKTPSELLKIATQKRLF</sequence>
<keyword evidence="6" id="KW-1185">Reference proteome</keyword>
<dbReference type="Proteomes" id="UP000243507">
    <property type="component" value="Unassembled WGS sequence"/>
</dbReference>
<evidence type="ECO:0000256" key="2">
    <source>
        <dbReference type="ARBA" id="ARBA00023125"/>
    </source>
</evidence>
<dbReference type="InterPro" id="IPR005143">
    <property type="entry name" value="TF_LuxR_autoind-bd_dom"/>
</dbReference>
<dbReference type="EMBL" id="NTJD01000009">
    <property type="protein sequence ID" value="PCD75902.1"/>
    <property type="molecule type" value="Genomic_DNA"/>
</dbReference>
<accession>A0A2A4CNR4</accession>
<dbReference type="PROSITE" id="PS50043">
    <property type="entry name" value="HTH_LUXR_2"/>
    <property type="match status" value="1"/>
</dbReference>
<dbReference type="InterPro" id="IPR036388">
    <property type="entry name" value="WH-like_DNA-bd_sf"/>
</dbReference>
<proteinExistence type="predicted"/>
<dbReference type="CDD" id="cd06170">
    <property type="entry name" value="LuxR_C_like"/>
    <property type="match status" value="1"/>
</dbReference>
<evidence type="ECO:0000256" key="1">
    <source>
        <dbReference type="ARBA" id="ARBA00023015"/>
    </source>
</evidence>
<dbReference type="InterPro" id="IPR016032">
    <property type="entry name" value="Sig_transdc_resp-reg_C-effctor"/>
</dbReference>
<dbReference type="Pfam" id="PF00196">
    <property type="entry name" value="GerE"/>
    <property type="match status" value="1"/>
</dbReference>
<dbReference type="InterPro" id="IPR036693">
    <property type="entry name" value="TF_LuxR_autoind-bd_dom_sf"/>
</dbReference>
<dbReference type="SUPFAM" id="SSF46894">
    <property type="entry name" value="C-terminal effector domain of the bipartite response regulators"/>
    <property type="match status" value="1"/>
</dbReference>